<sequence>MTADQGQVATPAPEGDPPGSSEEPSTGLGRAAAHGAAWLTAQKWIVRLSGLATIAVLARMVTPEEFGVVAVAAAVIPFVLLLSDLGLSTYLVQADDPDERMLSTGFWFSLVAAFAIGGVLFACVPLVVDVLDAPTAGPVLRVLLASVPLVVVAAVPTALLRRRMAFRRLAIQGTAAAALAQVVAVVIALAGGGVWALVAQAITTTLVTTTAAWIAAGWRPTLSFSRSEFGTMARFGYKVVGVELVAVLRNWAETAIIAVSLGTAALGYLTIAQRLVQVAQELGGSAVAPVSVVVLARVRDMPDRLRAAYRRASSLTYGAVTPVLVFVAVAAPVVIPLLFGNQWEQSVPVTRGLAVAGILTIGALLDHGLFYALGRAGKWFVYATITDVITVAATALVVSQGLTAVAWAFVGVAVAATAARWVLVSKEIGTTVGELARSFGSVAVCALVSGGAGLLVLALVPGPLVLRAALIGVTVLATHLLLLRLVLRDTYADALALAPLPASVRGRLQRFSRIATS</sequence>
<feature type="transmembrane region" description="Helical" evidence="8">
    <location>
        <begin position="464"/>
        <end position="487"/>
    </location>
</feature>
<accession>A0ABU0E9Q1</accession>
<evidence type="ECO:0000256" key="3">
    <source>
        <dbReference type="ARBA" id="ARBA00022475"/>
    </source>
</evidence>
<proteinExistence type="inferred from homology"/>
<keyword evidence="3" id="KW-1003">Cell membrane</keyword>
<evidence type="ECO:0000256" key="8">
    <source>
        <dbReference type="SAM" id="Phobius"/>
    </source>
</evidence>
<keyword evidence="4 8" id="KW-0812">Transmembrane</keyword>
<evidence type="ECO:0000256" key="5">
    <source>
        <dbReference type="ARBA" id="ARBA00022989"/>
    </source>
</evidence>
<name>A0ABU0E9Q1_9CELL</name>
<dbReference type="PANTHER" id="PTHR30250">
    <property type="entry name" value="PST FAMILY PREDICTED COLANIC ACID TRANSPORTER"/>
    <property type="match status" value="1"/>
</dbReference>
<evidence type="ECO:0000313" key="10">
    <source>
        <dbReference type="Proteomes" id="UP001239626"/>
    </source>
</evidence>
<evidence type="ECO:0000256" key="6">
    <source>
        <dbReference type="ARBA" id="ARBA00023136"/>
    </source>
</evidence>
<feature type="transmembrane region" description="Helical" evidence="8">
    <location>
        <begin position="195"/>
        <end position="216"/>
    </location>
</feature>
<feature type="transmembrane region" description="Helical" evidence="8">
    <location>
        <begin position="139"/>
        <end position="160"/>
    </location>
</feature>
<evidence type="ECO:0000256" key="2">
    <source>
        <dbReference type="ARBA" id="ARBA00007430"/>
    </source>
</evidence>
<feature type="region of interest" description="Disordered" evidence="7">
    <location>
        <begin position="1"/>
        <end position="28"/>
    </location>
</feature>
<feature type="transmembrane region" description="Helical" evidence="8">
    <location>
        <begin position="404"/>
        <end position="423"/>
    </location>
</feature>
<evidence type="ECO:0000313" key="9">
    <source>
        <dbReference type="EMBL" id="MDQ0371981.1"/>
    </source>
</evidence>
<dbReference type="Proteomes" id="UP001239626">
    <property type="component" value="Unassembled WGS sequence"/>
</dbReference>
<gene>
    <name evidence="9" type="ORF">J2X26_000278</name>
</gene>
<comment type="subcellular location">
    <subcellularLocation>
        <location evidence="1">Cell membrane</location>
        <topology evidence="1">Multi-pass membrane protein</topology>
    </subcellularLocation>
</comment>
<feature type="transmembrane region" description="Helical" evidence="8">
    <location>
        <begin position="435"/>
        <end position="458"/>
    </location>
</feature>
<keyword evidence="6 8" id="KW-0472">Membrane</keyword>
<feature type="transmembrane region" description="Helical" evidence="8">
    <location>
        <begin position="282"/>
        <end position="298"/>
    </location>
</feature>
<dbReference type="EMBL" id="JAUSVB010000001">
    <property type="protein sequence ID" value="MDQ0371981.1"/>
    <property type="molecule type" value="Genomic_DNA"/>
</dbReference>
<evidence type="ECO:0000256" key="7">
    <source>
        <dbReference type="SAM" id="MobiDB-lite"/>
    </source>
</evidence>
<keyword evidence="10" id="KW-1185">Reference proteome</keyword>
<keyword evidence="5 8" id="KW-1133">Transmembrane helix</keyword>
<dbReference type="Pfam" id="PF13440">
    <property type="entry name" value="Polysacc_synt_3"/>
    <property type="match status" value="1"/>
</dbReference>
<protein>
    <submittedName>
        <fullName evidence="9">O-antigen/teichoic acid export membrane protein</fullName>
    </submittedName>
</protein>
<comment type="similarity">
    <text evidence="2">Belongs to the polysaccharide synthase family.</text>
</comment>
<feature type="transmembrane region" description="Helical" evidence="8">
    <location>
        <begin position="379"/>
        <end position="398"/>
    </location>
</feature>
<dbReference type="InterPro" id="IPR050833">
    <property type="entry name" value="Poly_Biosynth_Transport"/>
</dbReference>
<reference evidence="9 10" key="1">
    <citation type="submission" date="2023-07" db="EMBL/GenBank/DDBJ databases">
        <title>Sorghum-associated microbial communities from plants grown in Nebraska, USA.</title>
        <authorList>
            <person name="Schachtman D."/>
        </authorList>
    </citation>
    <scope>NUCLEOTIDE SEQUENCE [LARGE SCALE GENOMIC DNA]</scope>
    <source>
        <strain evidence="9 10">BE332</strain>
    </source>
</reference>
<dbReference type="RefSeq" id="WP_307489174.1">
    <property type="nucleotide sequence ID" value="NZ_JAUSVB010000001.1"/>
</dbReference>
<comment type="caution">
    <text evidence="9">The sequence shown here is derived from an EMBL/GenBank/DDBJ whole genome shotgun (WGS) entry which is preliminary data.</text>
</comment>
<evidence type="ECO:0000256" key="4">
    <source>
        <dbReference type="ARBA" id="ARBA00022692"/>
    </source>
</evidence>
<feature type="transmembrane region" description="Helical" evidence="8">
    <location>
        <begin position="351"/>
        <end position="372"/>
    </location>
</feature>
<feature type="transmembrane region" description="Helical" evidence="8">
    <location>
        <begin position="104"/>
        <end position="127"/>
    </location>
</feature>
<dbReference type="PANTHER" id="PTHR30250:SF10">
    <property type="entry name" value="LIPOPOLYSACCHARIDE BIOSYNTHESIS PROTEIN WZXC"/>
    <property type="match status" value="1"/>
</dbReference>
<feature type="compositionally biased region" description="Low complexity" evidence="7">
    <location>
        <begin position="11"/>
        <end position="27"/>
    </location>
</feature>
<evidence type="ECO:0000256" key="1">
    <source>
        <dbReference type="ARBA" id="ARBA00004651"/>
    </source>
</evidence>
<feature type="transmembrane region" description="Helical" evidence="8">
    <location>
        <begin position="319"/>
        <end position="339"/>
    </location>
</feature>
<organism evidence="9 10">
    <name type="scientific">Cellulomonas humilata</name>
    <dbReference type="NCBI Taxonomy" id="144055"/>
    <lineage>
        <taxon>Bacteria</taxon>
        <taxon>Bacillati</taxon>
        <taxon>Actinomycetota</taxon>
        <taxon>Actinomycetes</taxon>
        <taxon>Micrococcales</taxon>
        <taxon>Cellulomonadaceae</taxon>
        <taxon>Cellulomonas</taxon>
    </lineage>
</organism>
<feature type="transmembrane region" description="Helical" evidence="8">
    <location>
        <begin position="169"/>
        <end position="189"/>
    </location>
</feature>
<feature type="transmembrane region" description="Helical" evidence="8">
    <location>
        <begin position="44"/>
        <end position="62"/>
    </location>
</feature>
<feature type="transmembrane region" description="Helical" evidence="8">
    <location>
        <begin position="68"/>
        <end position="92"/>
    </location>
</feature>